<protein>
    <submittedName>
        <fullName evidence="2">Uncharacterized protein</fullName>
    </submittedName>
</protein>
<dbReference type="EMBL" id="DTGG01000114">
    <property type="protein sequence ID" value="HFZ09184.1"/>
    <property type="molecule type" value="Genomic_DNA"/>
</dbReference>
<gene>
    <name evidence="2" type="ORF">ENV41_03525</name>
</gene>
<feature type="compositionally biased region" description="Pro residues" evidence="1">
    <location>
        <begin position="67"/>
        <end position="85"/>
    </location>
</feature>
<evidence type="ECO:0000313" key="2">
    <source>
        <dbReference type="EMBL" id="HFZ09184.1"/>
    </source>
</evidence>
<sequence>MKKTTPFFISVIVLVLAGVACGIDFGTQPSQPQQPIVITVVVPQPQQQQSQQQQPQQQQPQQSEPTLPQPSPIPPTAPPPPPPTSAPEKPIFTANRDLSCADGPSWYKYNFILKFAEYDSAPIVGINGKYGLVEYKDNRCWVLLTEGTIKGSTSGLPTIEAPPLPIVEVWVENQLGQYVYLVFFDWETGNRVKTLALDPGKRVKIKLPSGYYAIQGYTKKDQKIYQSGMINLGVGDSNQLPGLLDGEAEIIIF</sequence>
<accession>A0A7V3JAB5</accession>
<dbReference type="AlphaFoldDB" id="A0A7V3JAB5"/>
<proteinExistence type="predicted"/>
<feature type="region of interest" description="Disordered" evidence="1">
    <location>
        <begin position="44"/>
        <end position="91"/>
    </location>
</feature>
<comment type="caution">
    <text evidence="2">The sequence shown here is derived from an EMBL/GenBank/DDBJ whole genome shotgun (WGS) entry which is preliminary data.</text>
</comment>
<name>A0A7V3JAB5_UNCC3</name>
<feature type="compositionally biased region" description="Low complexity" evidence="1">
    <location>
        <begin position="44"/>
        <end position="66"/>
    </location>
</feature>
<dbReference type="SUPFAM" id="SSF81995">
    <property type="entry name" value="beta-sandwich domain of Sec23/24"/>
    <property type="match status" value="1"/>
</dbReference>
<evidence type="ECO:0000256" key="1">
    <source>
        <dbReference type="SAM" id="MobiDB-lite"/>
    </source>
</evidence>
<organism evidence="2">
    <name type="scientific">candidate division CPR3 bacterium</name>
    <dbReference type="NCBI Taxonomy" id="2268181"/>
    <lineage>
        <taxon>Bacteria</taxon>
        <taxon>Bacteria division CPR3</taxon>
    </lineage>
</organism>
<reference evidence="2" key="1">
    <citation type="journal article" date="2020" name="mSystems">
        <title>Genome- and Community-Level Interaction Insights into Carbon Utilization and Element Cycling Functions of Hydrothermarchaeota in Hydrothermal Sediment.</title>
        <authorList>
            <person name="Zhou Z."/>
            <person name="Liu Y."/>
            <person name="Xu W."/>
            <person name="Pan J."/>
            <person name="Luo Z.H."/>
            <person name="Li M."/>
        </authorList>
    </citation>
    <scope>NUCLEOTIDE SEQUENCE [LARGE SCALE GENOMIC DNA]</scope>
    <source>
        <strain evidence="2">SpSt-757</strain>
    </source>
</reference>
<dbReference type="PROSITE" id="PS51257">
    <property type="entry name" value="PROKAR_LIPOPROTEIN"/>
    <property type="match status" value="1"/>
</dbReference>